<feature type="chain" id="PRO_5037416924" description="Secreted protein" evidence="1">
    <location>
        <begin position="27"/>
        <end position="52"/>
    </location>
</feature>
<evidence type="ECO:0000313" key="2">
    <source>
        <dbReference type="EMBL" id="MBW4548865.1"/>
    </source>
</evidence>
<reference evidence="2" key="2">
    <citation type="journal article" date="2022" name="Microbiol. Resour. Announc.">
        <title>Metagenome Sequencing to Explore Phylogenomics of Terrestrial Cyanobacteria.</title>
        <authorList>
            <person name="Ward R.D."/>
            <person name="Stajich J.E."/>
            <person name="Johansen J.R."/>
            <person name="Huntemann M."/>
            <person name="Clum A."/>
            <person name="Foster B."/>
            <person name="Foster B."/>
            <person name="Roux S."/>
            <person name="Palaniappan K."/>
            <person name="Varghese N."/>
            <person name="Mukherjee S."/>
            <person name="Reddy T.B.K."/>
            <person name="Daum C."/>
            <person name="Copeland A."/>
            <person name="Chen I.A."/>
            <person name="Ivanova N.N."/>
            <person name="Kyrpides N.C."/>
            <person name="Shapiro N."/>
            <person name="Eloe-Fadrosh E.A."/>
            <person name="Pietrasiak N."/>
        </authorList>
    </citation>
    <scope>NUCLEOTIDE SEQUENCE</scope>
    <source>
        <strain evidence="2">CPER-KK1</strain>
    </source>
</reference>
<reference evidence="2" key="1">
    <citation type="submission" date="2021-05" db="EMBL/GenBank/DDBJ databases">
        <authorList>
            <person name="Pietrasiak N."/>
            <person name="Ward R."/>
            <person name="Stajich J.E."/>
            <person name="Kurbessoian T."/>
        </authorList>
    </citation>
    <scope>NUCLEOTIDE SEQUENCE</scope>
    <source>
        <strain evidence="2">CPER-KK1</strain>
    </source>
</reference>
<organism evidence="2 3">
    <name type="scientific">Symplocastrum torsivum CPER-KK1</name>
    <dbReference type="NCBI Taxonomy" id="450513"/>
    <lineage>
        <taxon>Bacteria</taxon>
        <taxon>Bacillati</taxon>
        <taxon>Cyanobacteriota</taxon>
        <taxon>Cyanophyceae</taxon>
        <taxon>Oscillatoriophycideae</taxon>
        <taxon>Oscillatoriales</taxon>
        <taxon>Microcoleaceae</taxon>
        <taxon>Symplocastrum</taxon>
    </lineage>
</organism>
<protein>
    <recommendedName>
        <fullName evidence="4">Secreted protein</fullName>
    </recommendedName>
</protein>
<dbReference type="EMBL" id="JAHHIF010000074">
    <property type="protein sequence ID" value="MBW4548865.1"/>
    <property type="molecule type" value="Genomic_DNA"/>
</dbReference>
<evidence type="ECO:0008006" key="4">
    <source>
        <dbReference type="Google" id="ProtNLM"/>
    </source>
</evidence>
<evidence type="ECO:0000313" key="3">
    <source>
        <dbReference type="Proteomes" id="UP000753908"/>
    </source>
</evidence>
<gene>
    <name evidence="2" type="ORF">KME25_31345</name>
</gene>
<dbReference type="Proteomes" id="UP000753908">
    <property type="component" value="Unassembled WGS sequence"/>
</dbReference>
<feature type="signal peptide" evidence="1">
    <location>
        <begin position="1"/>
        <end position="26"/>
    </location>
</feature>
<sequence>MTSNIIKHFAAATVAGAFLSFAIASAAVTFAVIFNATSGHSVDQTGVTSTQR</sequence>
<keyword evidence="1" id="KW-0732">Signal</keyword>
<dbReference type="AlphaFoldDB" id="A0A951UD32"/>
<comment type="caution">
    <text evidence="2">The sequence shown here is derived from an EMBL/GenBank/DDBJ whole genome shotgun (WGS) entry which is preliminary data.</text>
</comment>
<evidence type="ECO:0000256" key="1">
    <source>
        <dbReference type="SAM" id="SignalP"/>
    </source>
</evidence>
<proteinExistence type="predicted"/>
<accession>A0A951UD32</accession>
<name>A0A951UD32_9CYAN</name>